<dbReference type="EMBL" id="CP093033">
    <property type="protein sequence ID" value="UNF28842.1"/>
    <property type="molecule type" value="Genomic_DNA"/>
</dbReference>
<keyword evidence="3" id="KW-1185">Reference proteome</keyword>
<feature type="transmembrane region" description="Helical" evidence="1">
    <location>
        <begin position="108"/>
        <end position="136"/>
    </location>
</feature>
<keyword evidence="1" id="KW-0812">Transmembrane</keyword>
<name>A0ABY3VZ74_9HYPH</name>
<evidence type="ECO:0008006" key="4">
    <source>
        <dbReference type="Google" id="ProtNLM"/>
    </source>
</evidence>
<keyword evidence="1" id="KW-0472">Membrane</keyword>
<keyword evidence="1" id="KW-1133">Transmembrane helix</keyword>
<organism evidence="2 3">
    <name type="scientific">Bartonella krasnovii</name>
    <dbReference type="NCBI Taxonomy" id="2267275"/>
    <lineage>
        <taxon>Bacteria</taxon>
        <taxon>Pseudomonadati</taxon>
        <taxon>Pseudomonadota</taxon>
        <taxon>Alphaproteobacteria</taxon>
        <taxon>Hyphomicrobiales</taxon>
        <taxon>Bartonellaceae</taxon>
        <taxon>Bartonella</taxon>
    </lineage>
</organism>
<dbReference type="Proteomes" id="UP000829580">
    <property type="component" value="Chromosome"/>
</dbReference>
<protein>
    <recommendedName>
        <fullName evidence="4">Transmembrane protein</fullName>
    </recommendedName>
</protein>
<evidence type="ECO:0000313" key="2">
    <source>
        <dbReference type="EMBL" id="UNF28842.1"/>
    </source>
</evidence>
<reference evidence="2 3" key="1">
    <citation type="submission" date="2022-02" db="EMBL/GenBank/DDBJ databases">
        <title>Genomic structural plasticity of rodent-associated Bartonella in nature.</title>
        <authorList>
            <person name="Sousa K.C.M."/>
            <person name="Gutierrez R."/>
            <person name="Yahalomi D."/>
            <person name="Shalit T."/>
            <person name="Markus B."/>
            <person name="Nachum-Biala Y."/>
            <person name="Hawlena H."/>
            <person name="Marcos-Hadad E."/>
            <person name="Hazkani-Covo E."/>
            <person name="Neves H.R."/>
            <person name="Covo S."/>
            <person name="Harrus S."/>
        </authorList>
    </citation>
    <scope>NUCLEOTIDE SEQUENCE [LARGE SCALE GENOMIC DNA]</scope>
    <source>
        <strain evidence="2 3">B35_1_2</strain>
    </source>
</reference>
<proteinExistence type="predicted"/>
<accession>A0ABY3VZ74</accession>
<feature type="transmembrane region" description="Helical" evidence="1">
    <location>
        <begin position="39"/>
        <end position="72"/>
    </location>
</feature>
<dbReference type="RefSeq" id="WP_241440155.1">
    <property type="nucleotide sequence ID" value="NZ_CP093033.1"/>
</dbReference>
<sequence>MREYFVICLLSLMIELGNRIFFLPSLEQGNLTGGQASSLFHAVCALWTVIGVGFLVLTPVMVILCIILWRLLVKNTRKLNKINEQQGRITPQQKDRDKKGVSVKMDEILVTILCFVLMFVTVWFAAMPVGILQLYYGVFKLARRYRCLKQELKSLLKEQEIAFEKS</sequence>
<evidence type="ECO:0000313" key="3">
    <source>
        <dbReference type="Proteomes" id="UP000829580"/>
    </source>
</evidence>
<evidence type="ECO:0000256" key="1">
    <source>
        <dbReference type="SAM" id="Phobius"/>
    </source>
</evidence>
<gene>
    <name evidence="2" type="ORF">MNL13_06455</name>
</gene>